<dbReference type="PANTHER" id="PTHR43877:SF2">
    <property type="entry name" value="AMINOALKYLPHOSPHONATE N-ACETYLTRANSFERASE-RELATED"/>
    <property type="match status" value="1"/>
</dbReference>
<evidence type="ECO:0000259" key="3">
    <source>
        <dbReference type="PROSITE" id="PS51186"/>
    </source>
</evidence>
<dbReference type="InterPro" id="IPR050832">
    <property type="entry name" value="Bact_Acetyltransf"/>
</dbReference>
<dbReference type="EMBL" id="JACGWX010000002">
    <property type="protein sequence ID" value="MBA8847620.1"/>
    <property type="molecule type" value="Genomic_DNA"/>
</dbReference>
<dbReference type="GO" id="GO:0016747">
    <property type="term" value="F:acyltransferase activity, transferring groups other than amino-acyl groups"/>
    <property type="evidence" value="ECO:0007669"/>
    <property type="project" value="InterPro"/>
</dbReference>
<evidence type="ECO:0000313" key="4">
    <source>
        <dbReference type="EMBL" id="MBA8847620.1"/>
    </source>
</evidence>
<organism evidence="4 5">
    <name type="scientific">Microcella alkalica</name>
    <dbReference type="NCBI Taxonomy" id="355930"/>
    <lineage>
        <taxon>Bacteria</taxon>
        <taxon>Bacillati</taxon>
        <taxon>Actinomycetota</taxon>
        <taxon>Actinomycetes</taxon>
        <taxon>Micrococcales</taxon>
        <taxon>Microbacteriaceae</taxon>
        <taxon>Microcella</taxon>
    </lineage>
</organism>
<dbReference type="Gene3D" id="3.40.630.30">
    <property type="match status" value="1"/>
</dbReference>
<dbReference type="AlphaFoldDB" id="A0A839E767"/>
<dbReference type="GO" id="GO:0005840">
    <property type="term" value="C:ribosome"/>
    <property type="evidence" value="ECO:0007669"/>
    <property type="project" value="UniProtKB-KW"/>
</dbReference>
<evidence type="ECO:0000313" key="5">
    <source>
        <dbReference type="Proteomes" id="UP000585905"/>
    </source>
</evidence>
<keyword evidence="2" id="KW-0012">Acyltransferase</keyword>
<keyword evidence="5" id="KW-1185">Reference proteome</keyword>
<dbReference type="Proteomes" id="UP000585905">
    <property type="component" value="Unassembled WGS sequence"/>
</dbReference>
<protein>
    <submittedName>
        <fullName evidence="4">Ribosomal protein S18 acetylase RimI-like enzyme</fullName>
    </submittedName>
</protein>
<dbReference type="InterPro" id="IPR000182">
    <property type="entry name" value="GNAT_dom"/>
</dbReference>
<gene>
    <name evidence="4" type="ORF">FHX53_001205</name>
</gene>
<dbReference type="RefSeq" id="WP_182490432.1">
    <property type="nucleotide sequence ID" value="NZ_BAAAOV010000015.1"/>
</dbReference>
<sequence length="164" mass="17840">MVTFRDAKPTDPIAAALLDQYFAARAESFPDGREYRRPDVDAAQFAPPTGAFLLLEGENLAGEPADVGCGGIRAVPDGPLGARREVKHVWVQPHARRIGAGRALMVELERRARESGARELVLDTHDAQTAAGALYARLGFVDIEPFNHNPNATRWLGKPLTSDE</sequence>
<keyword evidence="1" id="KW-0808">Transferase</keyword>
<name>A0A839E767_9MICO</name>
<feature type="domain" description="N-acetyltransferase" evidence="3">
    <location>
        <begin position="2"/>
        <end position="161"/>
    </location>
</feature>
<dbReference type="InterPro" id="IPR016181">
    <property type="entry name" value="Acyl_CoA_acyltransferase"/>
</dbReference>
<dbReference type="PANTHER" id="PTHR43877">
    <property type="entry name" value="AMINOALKYLPHOSPHONATE N-ACETYLTRANSFERASE-RELATED-RELATED"/>
    <property type="match status" value="1"/>
</dbReference>
<comment type="caution">
    <text evidence="4">The sequence shown here is derived from an EMBL/GenBank/DDBJ whole genome shotgun (WGS) entry which is preliminary data.</text>
</comment>
<dbReference type="PROSITE" id="PS51186">
    <property type="entry name" value="GNAT"/>
    <property type="match status" value="1"/>
</dbReference>
<dbReference type="CDD" id="cd04301">
    <property type="entry name" value="NAT_SF"/>
    <property type="match status" value="1"/>
</dbReference>
<evidence type="ECO:0000256" key="1">
    <source>
        <dbReference type="ARBA" id="ARBA00022679"/>
    </source>
</evidence>
<accession>A0A839E767</accession>
<dbReference type="Pfam" id="PF00583">
    <property type="entry name" value="Acetyltransf_1"/>
    <property type="match status" value="1"/>
</dbReference>
<dbReference type="SUPFAM" id="SSF55729">
    <property type="entry name" value="Acyl-CoA N-acyltransferases (Nat)"/>
    <property type="match status" value="1"/>
</dbReference>
<proteinExistence type="predicted"/>
<reference evidence="4 5" key="1">
    <citation type="submission" date="2020-07" db="EMBL/GenBank/DDBJ databases">
        <title>Sequencing the genomes of 1000 actinobacteria strains.</title>
        <authorList>
            <person name="Klenk H.-P."/>
        </authorList>
    </citation>
    <scope>NUCLEOTIDE SEQUENCE [LARGE SCALE GENOMIC DNA]</scope>
    <source>
        <strain evidence="4 5">DSM 19663</strain>
    </source>
</reference>
<keyword evidence="4" id="KW-0689">Ribosomal protein</keyword>
<keyword evidence="4" id="KW-0687">Ribonucleoprotein</keyword>
<evidence type="ECO:0000256" key="2">
    <source>
        <dbReference type="ARBA" id="ARBA00023315"/>
    </source>
</evidence>